<feature type="region of interest" description="Disordered" evidence="1">
    <location>
        <begin position="102"/>
        <end position="171"/>
    </location>
</feature>
<accession>A0AAJ8MAC1</accession>
<protein>
    <submittedName>
        <fullName evidence="2">Uncharacterized protein</fullName>
    </submittedName>
</protein>
<dbReference type="RefSeq" id="XP_065726395.1">
    <property type="nucleotide sequence ID" value="XM_065870323.1"/>
</dbReference>
<dbReference type="AlphaFoldDB" id="A0AAJ8MAC1"/>
<keyword evidence="3" id="KW-1185">Reference proteome</keyword>
<feature type="compositionally biased region" description="Gly residues" evidence="1">
    <location>
        <begin position="108"/>
        <end position="171"/>
    </location>
</feature>
<gene>
    <name evidence="2" type="ORF">I302_106722</name>
</gene>
<feature type="compositionally biased region" description="Low complexity" evidence="1">
    <location>
        <begin position="72"/>
        <end position="81"/>
    </location>
</feature>
<dbReference type="Proteomes" id="UP000092730">
    <property type="component" value="Chromosome 5"/>
</dbReference>
<name>A0AAJ8MAC1_9TREE</name>
<reference evidence="2" key="1">
    <citation type="submission" date="2013-07" db="EMBL/GenBank/DDBJ databases">
        <authorList>
            <consortium name="The Broad Institute Genome Sequencing Platform"/>
            <person name="Cuomo C."/>
            <person name="Litvintseva A."/>
            <person name="Chen Y."/>
            <person name="Heitman J."/>
            <person name="Sun S."/>
            <person name="Springer D."/>
            <person name="Dromer F."/>
            <person name="Young S.K."/>
            <person name="Zeng Q."/>
            <person name="Gargeya S."/>
            <person name="Fitzgerald M."/>
            <person name="Abouelleil A."/>
            <person name="Alvarado L."/>
            <person name="Berlin A.M."/>
            <person name="Chapman S.B."/>
            <person name="Dewar J."/>
            <person name="Goldberg J."/>
            <person name="Griggs A."/>
            <person name="Gujja S."/>
            <person name="Hansen M."/>
            <person name="Howarth C."/>
            <person name="Imamovic A."/>
            <person name="Larimer J."/>
            <person name="McCowan C."/>
            <person name="Murphy C."/>
            <person name="Pearson M."/>
            <person name="Priest M."/>
            <person name="Roberts A."/>
            <person name="Saif S."/>
            <person name="Shea T."/>
            <person name="Sykes S."/>
            <person name="Wortman J."/>
            <person name="Nusbaum C."/>
            <person name="Birren B."/>
        </authorList>
    </citation>
    <scope>NUCLEOTIDE SEQUENCE</scope>
    <source>
        <strain evidence="2">CBS 10118</strain>
    </source>
</reference>
<dbReference type="GeneID" id="30210413"/>
<sequence length="171" mass="16598">MSGMEQGTLRLRGGGFCGIFRPRYVISFTLETEHPLQVSQTKPPTVPYNEKPSPPFISHKPAKPSKYSTIGTTTNRNNNRNEGYMSNAGAFAGYPGIPVVVAPPPDMGTGGHGHGHGCDSGSGGHHGSSGGDTGGSGGISSCGGGSSGGGDSGGGSSCGGGGGGCGGGGGS</sequence>
<reference evidence="2" key="2">
    <citation type="submission" date="2024-02" db="EMBL/GenBank/DDBJ databases">
        <title>Comparative genomics of Cryptococcus and Kwoniella reveals pathogenesis evolution and contrasting modes of karyotype evolution via chromosome fusion or intercentromeric recombination.</title>
        <authorList>
            <person name="Coelho M.A."/>
            <person name="David-Palma M."/>
            <person name="Shea T."/>
            <person name="Bowers K."/>
            <person name="McGinley-Smith S."/>
            <person name="Mohammad A.W."/>
            <person name="Gnirke A."/>
            <person name="Yurkov A.M."/>
            <person name="Nowrousian M."/>
            <person name="Sun S."/>
            <person name="Cuomo C.A."/>
            <person name="Heitman J."/>
        </authorList>
    </citation>
    <scope>NUCLEOTIDE SEQUENCE</scope>
    <source>
        <strain evidence="2">CBS 10118</strain>
    </source>
</reference>
<evidence type="ECO:0000256" key="1">
    <source>
        <dbReference type="SAM" id="MobiDB-lite"/>
    </source>
</evidence>
<dbReference type="EMBL" id="CP144545">
    <property type="protein sequence ID" value="WVW84688.1"/>
    <property type="molecule type" value="Genomic_DNA"/>
</dbReference>
<evidence type="ECO:0000313" key="3">
    <source>
        <dbReference type="Proteomes" id="UP000092730"/>
    </source>
</evidence>
<dbReference type="KEGG" id="kbi:30210413"/>
<organism evidence="2 3">
    <name type="scientific">Kwoniella bestiolae CBS 10118</name>
    <dbReference type="NCBI Taxonomy" id="1296100"/>
    <lineage>
        <taxon>Eukaryota</taxon>
        <taxon>Fungi</taxon>
        <taxon>Dikarya</taxon>
        <taxon>Basidiomycota</taxon>
        <taxon>Agaricomycotina</taxon>
        <taxon>Tremellomycetes</taxon>
        <taxon>Tremellales</taxon>
        <taxon>Cryptococcaceae</taxon>
        <taxon>Kwoniella</taxon>
    </lineage>
</organism>
<evidence type="ECO:0000313" key="2">
    <source>
        <dbReference type="EMBL" id="WVW84688.1"/>
    </source>
</evidence>
<proteinExistence type="predicted"/>
<feature type="region of interest" description="Disordered" evidence="1">
    <location>
        <begin position="52"/>
        <end position="84"/>
    </location>
</feature>